<dbReference type="InterPro" id="IPR019734">
    <property type="entry name" value="TPR_rpt"/>
</dbReference>
<evidence type="ECO:0000256" key="2">
    <source>
        <dbReference type="ARBA" id="ARBA00012438"/>
    </source>
</evidence>
<evidence type="ECO:0000256" key="8">
    <source>
        <dbReference type="SAM" id="Phobius"/>
    </source>
</evidence>
<keyword evidence="5 10" id="KW-0418">Kinase</keyword>
<dbReference type="Proteomes" id="UP000651085">
    <property type="component" value="Unassembled WGS sequence"/>
</dbReference>
<evidence type="ECO:0000256" key="3">
    <source>
        <dbReference type="ARBA" id="ARBA00022553"/>
    </source>
</evidence>
<dbReference type="PANTHER" id="PTHR43711">
    <property type="entry name" value="TWO-COMPONENT HISTIDINE KINASE"/>
    <property type="match status" value="1"/>
</dbReference>
<dbReference type="PRINTS" id="PR00344">
    <property type="entry name" value="BCTRLSENSOR"/>
</dbReference>
<keyword evidence="4" id="KW-0808">Transferase</keyword>
<keyword evidence="8" id="KW-1133">Transmembrane helix</keyword>
<feature type="repeat" description="TPR" evidence="7">
    <location>
        <begin position="91"/>
        <end position="124"/>
    </location>
</feature>
<dbReference type="SMART" id="SM00387">
    <property type="entry name" value="HATPase_c"/>
    <property type="match status" value="1"/>
</dbReference>
<evidence type="ECO:0000256" key="5">
    <source>
        <dbReference type="ARBA" id="ARBA00022777"/>
    </source>
</evidence>
<dbReference type="InterPro" id="IPR003594">
    <property type="entry name" value="HATPase_dom"/>
</dbReference>
<evidence type="ECO:0000313" key="10">
    <source>
        <dbReference type="EMBL" id="MBC8593862.1"/>
    </source>
</evidence>
<protein>
    <recommendedName>
        <fullName evidence="2">histidine kinase</fullName>
        <ecNumber evidence="2">2.7.13.3</ecNumber>
    </recommendedName>
</protein>
<evidence type="ECO:0000256" key="7">
    <source>
        <dbReference type="PROSITE-ProRule" id="PRU00339"/>
    </source>
</evidence>
<evidence type="ECO:0000313" key="11">
    <source>
        <dbReference type="Proteomes" id="UP000651085"/>
    </source>
</evidence>
<feature type="domain" description="Histidine kinase" evidence="9">
    <location>
        <begin position="374"/>
        <end position="586"/>
    </location>
</feature>
<feature type="transmembrane region" description="Helical" evidence="8">
    <location>
        <begin position="319"/>
        <end position="340"/>
    </location>
</feature>
<comment type="caution">
    <text evidence="10">The sequence shown here is derived from an EMBL/GenBank/DDBJ whole genome shotgun (WGS) entry which is preliminary data.</text>
</comment>
<dbReference type="Pfam" id="PF00512">
    <property type="entry name" value="HisKA"/>
    <property type="match status" value="1"/>
</dbReference>
<dbReference type="Pfam" id="PF02518">
    <property type="entry name" value="HATPase_c"/>
    <property type="match status" value="1"/>
</dbReference>
<keyword evidence="8" id="KW-0472">Membrane</keyword>
<dbReference type="InterPro" id="IPR036890">
    <property type="entry name" value="HATPase_C_sf"/>
</dbReference>
<reference evidence="10" key="1">
    <citation type="submission" date="2020-08" db="EMBL/GenBank/DDBJ databases">
        <title>Genome public.</title>
        <authorList>
            <person name="Liu C."/>
            <person name="Sun Q."/>
        </authorList>
    </citation>
    <scope>NUCLEOTIDE SEQUENCE</scope>
    <source>
        <strain evidence="10">N12</strain>
    </source>
</reference>
<dbReference type="PROSITE" id="PS50109">
    <property type="entry name" value="HIS_KIN"/>
    <property type="match status" value="1"/>
</dbReference>
<dbReference type="RefSeq" id="WP_305067489.1">
    <property type="nucleotide sequence ID" value="NZ_JACRTF010000001.1"/>
</dbReference>
<dbReference type="EC" id="2.7.13.3" evidence="2"/>
<proteinExistence type="predicted"/>
<dbReference type="PROSITE" id="PS50005">
    <property type="entry name" value="TPR"/>
    <property type="match status" value="1"/>
</dbReference>
<dbReference type="InterPro" id="IPR011990">
    <property type="entry name" value="TPR-like_helical_dom_sf"/>
</dbReference>
<organism evidence="10 11">
    <name type="scientific">Jilunia laotingensis</name>
    <dbReference type="NCBI Taxonomy" id="2763675"/>
    <lineage>
        <taxon>Bacteria</taxon>
        <taxon>Pseudomonadati</taxon>
        <taxon>Bacteroidota</taxon>
        <taxon>Bacteroidia</taxon>
        <taxon>Bacteroidales</taxon>
        <taxon>Bacteroidaceae</taxon>
        <taxon>Jilunia</taxon>
    </lineage>
</organism>
<evidence type="ECO:0000256" key="4">
    <source>
        <dbReference type="ARBA" id="ARBA00022679"/>
    </source>
</evidence>
<dbReference type="Gene3D" id="1.10.287.130">
    <property type="match status" value="1"/>
</dbReference>
<dbReference type="GO" id="GO:0000155">
    <property type="term" value="F:phosphorelay sensor kinase activity"/>
    <property type="evidence" value="ECO:0007669"/>
    <property type="project" value="InterPro"/>
</dbReference>
<keyword evidence="11" id="KW-1185">Reference proteome</keyword>
<dbReference type="AlphaFoldDB" id="A0A926IKF8"/>
<evidence type="ECO:0000256" key="6">
    <source>
        <dbReference type="ARBA" id="ARBA00023012"/>
    </source>
</evidence>
<keyword evidence="8" id="KW-0812">Transmembrane</keyword>
<accession>A0A926IKF8</accession>
<keyword evidence="7" id="KW-0802">TPR repeat</keyword>
<dbReference type="Gene3D" id="3.30.565.10">
    <property type="entry name" value="Histidine kinase-like ATPase, C-terminal domain"/>
    <property type="match status" value="1"/>
</dbReference>
<keyword evidence="6" id="KW-0902">Two-component regulatory system</keyword>
<sequence length="596" mass="67871">MNDDTNHLAKLQHLIDNNLSYTRDVTADSIISWEKELDSQLEKEKKYDLLFFVKQLVASSYATRGDITIAVERAHAMYEQAKRINYEPGIALSLRAIGNAYLEANMQQQAIDSYKEAIRILQGSTNSTILPKMQIMPNLILTLLKMGKLDEASIYLRMFENLVDEHPGSTNLFYASICHCYYNIITDNPKKAHKFLNEADSLYQKHNFIYLSYILSFLHASYYELTQQYDLALQQYNLLTESIRPDYAPNRYTQLKLQQAQILSLLGKTDEACFVYQKANALQDSLDNISYTRQINELRTLYQIDKLELANQVERNKTITYGILAVLILLGLITSLILYLRKKNKHLLHSKIELEKAQKNAENSIRTKSLFLSNMSHEIRTPLNALSGFSAILSDDSINNETRQQCNDIIQQNSELLLKLINDVIDLSSLEIGKLTFNFRECDAVIICRNVIDTVEKVKQTQAGVRFLTTLETLPLLTDDSRLQQVLINLLINATKFTTEGMITLEIKKTSEDMVLFSVTDTGCGIPLEKQGQIFNRFEKLNEGAQGTGLGLSICQLIIEQIGGTIWIDPEYTDGARFIFTHPVNPSVIDSKKKAL</sequence>
<comment type="catalytic activity">
    <reaction evidence="1">
        <text>ATP + protein L-histidine = ADP + protein N-phospho-L-histidine.</text>
        <dbReference type="EC" id="2.7.13.3"/>
    </reaction>
</comment>
<evidence type="ECO:0000259" key="9">
    <source>
        <dbReference type="PROSITE" id="PS50109"/>
    </source>
</evidence>
<keyword evidence="3" id="KW-0597">Phosphoprotein</keyword>
<dbReference type="InterPro" id="IPR036097">
    <property type="entry name" value="HisK_dim/P_sf"/>
</dbReference>
<dbReference type="InterPro" id="IPR003661">
    <property type="entry name" value="HisK_dim/P_dom"/>
</dbReference>
<dbReference type="Gene3D" id="1.25.40.10">
    <property type="entry name" value="Tetratricopeptide repeat domain"/>
    <property type="match status" value="1"/>
</dbReference>
<dbReference type="SUPFAM" id="SSF47384">
    <property type="entry name" value="Homodimeric domain of signal transducing histidine kinase"/>
    <property type="match status" value="1"/>
</dbReference>
<gene>
    <name evidence="10" type="ORF">H8744_11520</name>
</gene>
<dbReference type="SMART" id="SM00028">
    <property type="entry name" value="TPR"/>
    <property type="match status" value="2"/>
</dbReference>
<evidence type="ECO:0000256" key="1">
    <source>
        <dbReference type="ARBA" id="ARBA00000085"/>
    </source>
</evidence>
<dbReference type="InterPro" id="IPR005467">
    <property type="entry name" value="His_kinase_dom"/>
</dbReference>
<name>A0A926IKF8_9BACT</name>
<dbReference type="SMART" id="SM00388">
    <property type="entry name" value="HisKA"/>
    <property type="match status" value="1"/>
</dbReference>
<dbReference type="InterPro" id="IPR050736">
    <property type="entry name" value="Sensor_HK_Regulatory"/>
</dbReference>
<dbReference type="EMBL" id="JACRTF010000001">
    <property type="protein sequence ID" value="MBC8593862.1"/>
    <property type="molecule type" value="Genomic_DNA"/>
</dbReference>
<dbReference type="InterPro" id="IPR004358">
    <property type="entry name" value="Sig_transdc_His_kin-like_C"/>
</dbReference>
<dbReference type="SUPFAM" id="SSF55874">
    <property type="entry name" value="ATPase domain of HSP90 chaperone/DNA topoisomerase II/histidine kinase"/>
    <property type="match status" value="1"/>
</dbReference>
<dbReference type="PANTHER" id="PTHR43711:SF26">
    <property type="entry name" value="SENSOR HISTIDINE KINASE RCSC"/>
    <property type="match status" value="1"/>
</dbReference>
<dbReference type="SUPFAM" id="SSF48452">
    <property type="entry name" value="TPR-like"/>
    <property type="match status" value="2"/>
</dbReference>
<dbReference type="CDD" id="cd00082">
    <property type="entry name" value="HisKA"/>
    <property type="match status" value="1"/>
</dbReference>